<dbReference type="GO" id="GO:0016491">
    <property type="term" value="F:oxidoreductase activity"/>
    <property type="evidence" value="ECO:0007669"/>
    <property type="project" value="InterPro"/>
</dbReference>
<evidence type="ECO:0000259" key="1">
    <source>
        <dbReference type="Pfam" id="PF01593"/>
    </source>
</evidence>
<dbReference type="Proteomes" id="UP000326865">
    <property type="component" value="Unassembled WGS sequence"/>
</dbReference>
<dbReference type="OrthoDB" id="202781at2157"/>
<comment type="caution">
    <text evidence="3">The sequence shown here is derived from an EMBL/GenBank/DDBJ whole genome shotgun (WGS) entry which is preliminary data.</text>
</comment>
<dbReference type="AlphaFoldDB" id="A0A5N5UGF8"/>
<evidence type="ECO:0000313" key="5">
    <source>
        <dbReference type="Proteomes" id="UP000326207"/>
    </source>
</evidence>
<feature type="domain" description="Amine oxidase" evidence="1">
    <location>
        <begin position="10"/>
        <end position="413"/>
    </location>
</feature>
<accession>A0A5N5UIB9</accession>
<name>A0A5N5UGF8_9EURY</name>
<dbReference type="Pfam" id="PF01593">
    <property type="entry name" value="Amino_oxidase"/>
    <property type="match status" value="1"/>
</dbReference>
<accession>A0A5N5U449</accession>
<dbReference type="PANTHER" id="PTHR42841">
    <property type="entry name" value="AMINE OXIDASE"/>
    <property type="match status" value="1"/>
</dbReference>
<dbReference type="Gene3D" id="3.50.50.60">
    <property type="entry name" value="FAD/NAD(P)-binding domain"/>
    <property type="match status" value="1"/>
</dbReference>
<organism evidence="3 5">
    <name type="scientific">Halosegnis rubeus</name>
    <dbReference type="NCBI Taxonomy" id="2212850"/>
    <lineage>
        <taxon>Archaea</taxon>
        <taxon>Methanobacteriati</taxon>
        <taxon>Methanobacteriota</taxon>
        <taxon>Stenosarchaea group</taxon>
        <taxon>Halobacteria</taxon>
        <taxon>Halobacteriales</taxon>
        <taxon>Natronomonadaceae</taxon>
        <taxon>Halosegnis</taxon>
    </lineage>
</organism>
<dbReference type="InterPro" id="IPR002937">
    <property type="entry name" value="Amino_oxidase"/>
</dbReference>
<gene>
    <name evidence="2" type="ORF">DM867_10275</name>
    <name evidence="4" type="ORF">DMP03_03460</name>
    <name evidence="3" type="ORF">DP108_10020</name>
</gene>
<dbReference type="Proteomes" id="UP000326207">
    <property type="component" value="Unassembled WGS sequence"/>
</dbReference>
<keyword evidence="7" id="KW-1185">Reference proteome</keyword>
<dbReference type="EMBL" id="QJOW01000001">
    <property type="protein sequence ID" value="KAB7518428.1"/>
    <property type="molecule type" value="Genomic_DNA"/>
</dbReference>
<evidence type="ECO:0000313" key="3">
    <source>
        <dbReference type="EMBL" id="KAB7517339.1"/>
    </source>
</evidence>
<dbReference type="EMBL" id="QMDY01000005">
    <property type="protein sequence ID" value="KAB7517339.1"/>
    <property type="molecule type" value="Genomic_DNA"/>
</dbReference>
<accession>A0A5N5UGF8</accession>
<proteinExistence type="predicted"/>
<evidence type="ECO:0000313" key="6">
    <source>
        <dbReference type="Proteomes" id="UP000326302"/>
    </source>
</evidence>
<protein>
    <submittedName>
        <fullName evidence="3">FAD-dependent oxidoreductase</fullName>
    </submittedName>
</protein>
<reference evidence="5 6" key="1">
    <citation type="submission" date="2019-10" db="EMBL/GenBank/DDBJ databases">
        <title>Unraveling microbial dark matter from salterns through culturing: the case of the genus Halosegnis.</title>
        <authorList>
            <person name="Duran-Viseras A."/>
            <person name="Andrei A.-S."/>
            <person name="Vera-Gargallo B."/>
            <person name="Ghai R."/>
            <person name="Sanchez-Porro C."/>
            <person name="Ventosa A."/>
        </authorList>
    </citation>
    <scope>NUCLEOTIDE SEQUENCE [LARGE SCALE GENOMIC DNA]</scope>
    <source>
        <strain evidence="4 6">F17-44</strain>
        <strain evidence="2 7">F18-79</strain>
        <strain evidence="3 5">F19-13</strain>
    </source>
</reference>
<dbReference type="InterPro" id="IPR036188">
    <property type="entry name" value="FAD/NAD-bd_sf"/>
</dbReference>
<evidence type="ECO:0000313" key="2">
    <source>
        <dbReference type="EMBL" id="KAB7513356.1"/>
    </source>
</evidence>
<dbReference type="Proteomes" id="UP000326302">
    <property type="component" value="Unassembled WGS sequence"/>
</dbReference>
<sequence>MHITVAGAGLSGLTAAARLAEAGHEVTVFEERETVGGRVRSTRADGYTFDRGYQVLFTGYPAVQRELDVDALDVGSFLPGATLSRDNHRSTLADPLRAPSTLVDSALNRDVRFRDKLNTLRLQRALARDDYADLLDRDDQTIAEYLREFGFSDAYIERFVAPFYGGITLDRSLQTATNVFQYTYKALSDGKVGLPADGMGAIPEQLAARAREAGARIELGRGVEAVQADDSGATVTVGSETVDSDGVVVATDPHAAGDLTGVSTPDGAKSCVTQHFTFPAHRKLRTGRRIILNMADGQPNTVSPTTDAQPAYTPDDTQLFVANFIGERDESDEELATQVREAMASWYPETRFDEFELRHTDRVKFAQFPQPPGYRAGLPAPDSPDGNVVLAGDYTRWCSIQGSLESGRVAADLAVGFA</sequence>
<dbReference type="EMBL" id="QKKZ01000004">
    <property type="protein sequence ID" value="KAB7513356.1"/>
    <property type="molecule type" value="Genomic_DNA"/>
</dbReference>
<evidence type="ECO:0000313" key="4">
    <source>
        <dbReference type="EMBL" id="KAB7518428.1"/>
    </source>
</evidence>
<evidence type="ECO:0000313" key="7">
    <source>
        <dbReference type="Proteomes" id="UP000326865"/>
    </source>
</evidence>
<dbReference type="RefSeq" id="WP_152119317.1">
    <property type="nucleotide sequence ID" value="NZ_QJOW01000001.1"/>
</dbReference>
<dbReference type="SUPFAM" id="SSF51905">
    <property type="entry name" value="FAD/NAD(P)-binding domain"/>
    <property type="match status" value="1"/>
</dbReference>